<feature type="domain" description="Partial AB-hydrolase lipase" evidence="2">
    <location>
        <begin position="123"/>
        <end position="184"/>
    </location>
</feature>
<dbReference type="GO" id="GO:0006629">
    <property type="term" value="P:lipid metabolic process"/>
    <property type="evidence" value="ECO:0007669"/>
    <property type="project" value="InterPro"/>
</dbReference>
<keyword evidence="4" id="KW-1185">Reference proteome</keyword>
<feature type="transmembrane region" description="Helical" evidence="1">
    <location>
        <begin position="331"/>
        <end position="351"/>
    </location>
</feature>
<keyword evidence="1" id="KW-1133">Transmembrane helix</keyword>
<dbReference type="AlphaFoldDB" id="A0A067MF10"/>
<evidence type="ECO:0000313" key="4">
    <source>
        <dbReference type="Proteomes" id="UP000027195"/>
    </source>
</evidence>
<keyword evidence="1" id="KW-0472">Membrane</keyword>
<evidence type="ECO:0000259" key="2">
    <source>
        <dbReference type="Pfam" id="PF04083"/>
    </source>
</evidence>
<feature type="transmembrane region" description="Helical" evidence="1">
    <location>
        <begin position="68"/>
        <end position="91"/>
    </location>
</feature>
<dbReference type="HOGENOM" id="CLU_024238_1_0_1"/>
<dbReference type="OrthoDB" id="9974421at2759"/>
<name>A0A067MF10_BOTB1</name>
<proteinExistence type="predicted"/>
<dbReference type="InterPro" id="IPR029058">
    <property type="entry name" value="AB_hydrolase_fold"/>
</dbReference>
<dbReference type="PANTHER" id="PTHR11005">
    <property type="entry name" value="LYSOSOMAL ACID LIPASE-RELATED"/>
    <property type="match status" value="1"/>
</dbReference>
<dbReference type="Pfam" id="PF04083">
    <property type="entry name" value="Abhydro_lipase"/>
    <property type="match status" value="1"/>
</dbReference>
<gene>
    <name evidence="3" type="ORF">BOTBODRAFT_32935</name>
</gene>
<dbReference type="InterPro" id="IPR006693">
    <property type="entry name" value="AB_hydrolase_lipase"/>
</dbReference>
<keyword evidence="1" id="KW-0812">Transmembrane</keyword>
<dbReference type="EMBL" id="KL198039">
    <property type="protein sequence ID" value="KDQ14149.1"/>
    <property type="molecule type" value="Genomic_DNA"/>
</dbReference>
<organism evidence="3 4">
    <name type="scientific">Botryobasidium botryosum (strain FD-172 SS1)</name>
    <dbReference type="NCBI Taxonomy" id="930990"/>
    <lineage>
        <taxon>Eukaryota</taxon>
        <taxon>Fungi</taxon>
        <taxon>Dikarya</taxon>
        <taxon>Basidiomycota</taxon>
        <taxon>Agaricomycotina</taxon>
        <taxon>Agaricomycetes</taxon>
        <taxon>Cantharellales</taxon>
        <taxon>Botryobasidiaceae</taxon>
        <taxon>Botryobasidium</taxon>
    </lineage>
</organism>
<accession>A0A067MF10</accession>
<dbReference type="STRING" id="930990.A0A067MF10"/>
<evidence type="ECO:0000313" key="3">
    <source>
        <dbReference type="EMBL" id="KDQ14149.1"/>
    </source>
</evidence>
<dbReference type="InParanoid" id="A0A067MF10"/>
<evidence type="ECO:0000256" key="1">
    <source>
        <dbReference type="SAM" id="Phobius"/>
    </source>
</evidence>
<reference evidence="4" key="1">
    <citation type="journal article" date="2014" name="Proc. Natl. Acad. Sci. U.S.A.">
        <title>Extensive sampling of basidiomycete genomes demonstrates inadequacy of the white-rot/brown-rot paradigm for wood decay fungi.</title>
        <authorList>
            <person name="Riley R."/>
            <person name="Salamov A.A."/>
            <person name="Brown D.W."/>
            <person name="Nagy L.G."/>
            <person name="Floudas D."/>
            <person name="Held B.W."/>
            <person name="Levasseur A."/>
            <person name="Lombard V."/>
            <person name="Morin E."/>
            <person name="Otillar R."/>
            <person name="Lindquist E.A."/>
            <person name="Sun H."/>
            <person name="LaButti K.M."/>
            <person name="Schmutz J."/>
            <person name="Jabbour D."/>
            <person name="Luo H."/>
            <person name="Baker S.E."/>
            <person name="Pisabarro A.G."/>
            <person name="Walton J.D."/>
            <person name="Blanchette R.A."/>
            <person name="Henrissat B."/>
            <person name="Martin F."/>
            <person name="Cullen D."/>
            <person name="Hibbett D.S."/>
            <person name="Grigoriev I.V."/>
        </authorList>
    </citation>
    <scope>NUCLEOTIDE SEQUENCE [LARGE SCALE GENOMIC DNA]</scope>
    <source>
        <strain evidence="4">FD-172 SS1</strain>
    </source>
</reference>
<protein>
    <recommendedName>
        <fullName evidence="2">Partial AB-hydrolase lipase domain-containing protein</fullName>
    </recommendedName>
</protein>
<dbReference type="Gene3D" id="3.40.50.1820">
    <property type="entry name" value="alpha/beta hydrolase"/>
    <property type="match status" value="1"/>
</dbReference>
<sequence>MPAPSPMPRSTPPDPPAEPQIVAQVHVDSRQTTPEIIVHELTSNPPYTRDYLLKTSLEDQIRLLLSQAFAVALSSFFLSFVLLWAIFMHLIHTVPLLIRPKKLPKYDWDTYDWGSERISRDMAYYAQSTGFDITDEVVETKDGFLLRVHHVTNPKAKDDPSGKGHYPILILHGLFQSSGSFVTSEERSLAFWLASQGYDVFLGNTRCVFDMGHKTLPRGDPRTWDWTIRELAMYDFPALVDYVCQTTGHEKIAYIGHSQGTSAAFLSLSKGMNPELGKKLSCFIALAPAVYAGPLTRGFPFGILRRLNWTVWSYAFGVLDFIPIMKWAFDWVPSAAFGWIAYIMFSYLFNWTDSNWLKRRKGKMFRFTPMPVSSASIFWWCGKGGFADRRCIMDGEDHSPWYDERFPPLSIYYGGRDYLVLTEPLLERLEKIEKDVRVTRVERIELAEHCDFYWAADAVEWCFGSFVEDIERSRAEQASSRISSSSSSSDTLSSTN</sequence>
<dbReference type="SUPFAM" id="SSF53474">
    <property type="entry name" value="alpha/beta-Hydrolases"/>
    <property type="match status" value="1"/>
</dbReference>
<dbReference type="Proteomes" id="UP000027195">
    <property type="component" value="Unassembled WGS sequence"/>
</dbReference>